<organism evidence="2 3">
    <name type="scientific">Rhodofomes roseus</name>
    <dbReference type="NCBI Taxonomy" id="34475"/>
    <lineage>
        <taxon>Eukaryota</taxon>
        <taxon>Fungi</taxon>
        <taxon>Dikarya</taxon>
        <taxon>Basidiomycota</taxon>
        <taxon>Agaricomycotina</taxon>
        <taxon>Agaricomycetes</taxon>
        <taxon>Polyporales</taxon>
        <taxon>Rhodofomes</taxon>
    </lineage>
</organism>
<dbReference type="GeneID" id="72006895"/>
<keyword evidence="1" id="KW-1133">Transmembrane helix</keyword>
<dbReference type="Gene3D" id="3.40.50.12780">
    <property type="entry name" value="N-terminal domain of ligase-like"/>
    <property type="match status" value="1"/>
</dbReference>
<dbReference type="InterPro" id="IPR042099">
    <property type="entry name" value="ANL_N_sf"/>
</dbReference>
<reference evidence="2 3" key="1">
    <citation type="journal article" date="2021" name="Environ. Microbiol.">
        <title>Gene family expansions and transcriptome signatures uncover fungal adaptations to wood decay.</title>
        <authorList>
            <person name="Hage H."/>
            <person name="Miyauchi S."/>
            <person name="Viragh M."/>
            <person name="Drula E."/>
            <person name="Min B."/>
            <person name="Chaduli D."/>
            <person name="Navarro D."/>
            <person name="Favel A."/>
            <person name="Norest M."/>
            <person name="Lesage-Meessen L."/>
            <person name="Balint B."/>
            <person name="Merenyi Z."/>
            <person name="de Eugenio L."/>
            <person name="Morin E."/>
            <person name="Martinez A.T."/>
            <person name="Baldrian P."/>
            <person name="Stursova M."/>
            <person name="Martinez M.J."/>
            <person name="Novotny C."/>
            <person name="Magnuson J.K."/>
            <person name="Spatafora J.W."/>
            <person name="Maurice S."/>
            <person name="Pangilinan J."/>
            <person name="Andreopoulos W."/>
            <person name="LaButti K."/>
            <person name="Hundley H."/>
            <person name="Na H."/>
            <person name="Kuo A."/>
            <person name="Barry K."/>
            <person name="Lipzen A."/>
            <person name="Henrissat B."/>
            <person name="Riley R."/>
            <person name="Ahrendt S."/>
            <person name="Nagy L.G."/>
            <person name="Grigoriev I.V."/>
            <person name="Martin F."/>
            <person name="Rosso M.N."/>
        </authorList>
    </citation>
    <scope>NUCLEOTIDE SEQUENCE [LARGE SCALE GENOMIC DNA]</scope>
    <source>
        <strain evidence="2 3">CIRM-BRFM 1785</strain>
    </source>
</reference>
<keyword evidence="1" id="KW-0472">Membrane</keyword>
<name>A0ABQ8KVL5_9APHY</name>
<dbReference type="PANTHER" id="PTHR43272">
    <property type="entry name" value="LONG-CHAIN-FATTY-ACID--COA LIGASE"/>
    <property type="match status" value="1"/>
</dbReference>
<feature type="transmembrane region" description="Helical" evidence="1">
    <location>
        <begin position="12"/>
        <end position="30"/>
    </location>
</feature>
<gene>
    <name evidence="2" type="ORF">C8Q71DRAFT_819866</name>
</gene>
<dbReference type="EMBL" id="JADCUA010000002">
    <property type="protein sequence ID" value="KAH9842335.1"/>
    <property type="molecule type" value="Genomic_DNA"/>
</dbReference>
<evidence type="ECO:0000313" key="3">
    <source>
        <dbReference type="Proteomes" id="UP000814176"/>
    </source>
</evidence>
<protein>
    <submittedName>
        <fullName evidence="2">Acetyl-CoA synthetase-like protein</fullName>
    </submittedName>
</protein>
<dbReference type="PANTHER" id="PTHR43272:SF11">
    <property type="entry name" value="AMP-DEPENDENT SYNTHETASE_LIGASE DOMAIN-CONTAINING PROTEIN"/>
    <property type="match status" value="1"/>
</dbReference>
<evidence type="ECO:0000313" key="2">
    <source>
        <dbReference type="EMBL" id="KAH9842335.1"/>
    </source>
</evidence>
<proteinExistence type="predicted"/>
<evidence type="ECO:0000256" key="1">
    <source>
        <dbReference type="SAM" id="Phobius"/>
    </source>
</evidence>
<dbReference type="SUPFAM" id="SSF56801">
    <property type="entry name" value="Acetyl-CoA synthetase-like"/>
    <property type="match status" value="1"/>
</dbReference>
<keyword evidence="3" id="KW-1185">Reference proteome</keyword>
<comment type="caution">
    <text evidence="2">The sequence shown here is derived from an EMBL/GenBank/DDBJ whole genome shotgun (WGS) entry which is preliminary data.</text>
</comment>
<dbReference type="Proteomes" id="UP000814176">
    <property type="component" value="Unassembled WGS sequence"/>
</dbReference>
<keyword evidence="1" id="KW-0812">Transmembrane</keyword>
<sequence length="576" mass="61693">MVLSDYLVTDDLTIILGLVAACLFLLHNLYKPQSLVHPILLGRQSDAARVRHPGESAVYRNYSTGMLGRFPVRPGKDEQVLLDLVKPGSDAPRTLWSTKITNPELRDRAAAFGTGLISAAKLVPQESNVLLLLNDGIEFLITDLALASYSIPSFVVSSLSLLSPVLENHPPSVVVTDVTLLPHLLETLYDSHDSAHPTIVVVGEVDAKNLRSAQHVQLLNWEDVQSVGSAQAKLPFATQNPRDVVTVAFHANALGELEGTQLTHENLTAGVAATRNLLPLSSAISSLDTIISAFSLSTPYGRAVAYTAIYEGTSFATLDSTRLITGPPTTPLDAPYSPASLLADLRSVTNYPIPSPTVLFVTPAHLNALSSAVIEQARKSSFLYSFAWRHKYASLLEGFLTRQSLWDRLVFDAARVKVLGKIAGTIRAAVSAGGPIESQSLVPMRIALSVPIVNAHVHPLVAGPVFASHPLDLQTFPAQEAETKASAADSFAFTYLAAVGPPSVNVEVKLLGVDDSAIENGGDPLGALHIRGPSVGKLVRRQDAEVVEEGDWWVPIGQRARVVPNGTFKVVAMTLK</sequence>
<dbReference type="RefSeq" id="XP_047783382.1">
    <property type="nucleotide sequence ID" value="XM_047926163.1"/>
</dbReference>
<accession>A0ABQ8KVL5</accession>